<gene>
    <name evidence="1" type="ORF">PGLA2088_LOCUS48498</name>
</gene>
<sequence length="128" mass="14683">VWPAKGQKPSVKVTFALSRRPSSAAFIFSSVMRKEVGDTMNKFRDFLYSENLSWRHLSSPRAPLYDNVRRHLLQLAPPAGPSFSSIQIGLTFEKLSAHLPSDWADYNEPCDRCPRDYSDFRQYLPDDS</sequence>
<dbReference type="AlphaFoldDB" id="A0A813LS64"/>
<protein>
    <submittedName>
        <fullName evidence="1">Uncharacterized protein</fullName>
    </submittedName>
</protein>
<organism evidence="1 2">
    <name type="scientific">Polarella glacialis</name>
    <name type="common">Dinoflagellate</name>
    <dbReference type="NCBI Taxonomy" id="89957"/>
    <lineage>
        <taxon>Eukaryota</taxon>
        <taxon>Sar</taxon>
        <taxon>Alveolata</taxon>
        <taxon>Dinophyceae</taxon>
        <taxon>Suessiales</taxon>
        <taxon>Suessiaceae</taxon>
        <taxon>Polarella</taxon>
    </lineage>
</organism>
<dbReference type="Proteomes" id="UP000626109">
    <property type="component" value="Unassembled WGS sequence"/>
</dbReference>
<feature type="non-terminal residue" evidence="1">
    <location>
        <position position="128"/>
    </location>
</feature>
<reference evidence="1" key="1">
    <citation type="submission" date="2021-02" db="EMBL/GenBank/DDBJ databases">
        <authorList>
            <person name="Dougan E. K."/>
            <person name="Rhodes N."/>
            <person name="Thang M."/>
            <person name="Chan C."/>
        </authorList>
    </citation>
    <scope>NUCLEOTIDE SEQUENCE</scope>
</reference>
<comment type="caution">
    <text evidence="1">The sequence shown here is derived from an EMBL/GenBank/DDBJ whole genome shotgun (WGS) entry which is preliminary data.</text>
</comment>
<name>A0A813LS64_POLGL</name>
<evidence type="ECO:0000313" key="2">
    <source>
        <dbReference type="Proteomes" id="UP000626109"/>
    </source>
</evidence>
<evidence type="ECO:0000313" key="1">
    <source>
        <dbReference type="EMBL" id="CAE8736845.1"/>
    </source>
</evidence>
<proteinExistence type="predicted"/>
<dbReference type="EMBL" id="CAJNNW010036699">
    <property type="protein sequence ID" value="CAE8736845.1"/>
    <property type="molecule type" value="Genomic_DNA"/>
</dbReference>
<accession>A0A813LS64</accession>